<dbReference type="EMBL" id="SMCS01000001">
    <property type="protein sequence ID" value="TCV97220.1"/>
    <property type="molecule type" value="Genomic_DNA"/>
</dbReference>
<reference evidence="4 5" key="1">
    <citation type="submission" date="2019-03" db="EMBL/GenBank/DDBJ databases">
        <title>Above-ground endophytic microbial communities from plants in different locations in the United States.</title>
        <authorList>
            <person name="Frank C."/>
        </authorList>
    </citation>
    <scope>NUCLEOTIDE SEQUENCE [LARGE SCALE GENOMIC DNA]</scope>
    <source>
        <strain evidence="4 5">LP_13_YM</strain>
    </source>
</reference>
<protein>
    <submittedName>
        <fullName evidence="4">Putative peptidoglycan binding protein</fullName>
    </submittedName>
</protein>
<dbReference type="SUPFAM" id="SSF47090">
    <property type="entry name" value="PGBD-like"/>
    <property type="match status" value="1"/>
</dbReference>
<evidence type="ECO:0000256" key="1">
    <source>
        <dbReference type="SAM" id="MobiDB-lite"/>
    </source>
</evidence>
<dbReference type="Gene3D" id="1.10.101.10">
    <property type="entry name" value="PGBD-like superfamily/PGBD"/>
    <property type="match status" value="1"/>
</dbReference>
<keyword evidence="5" id="KW-1185">Reference proteome</keyword>
<name>A0A4R3YX75_9GAMM</name>
<dbReference type="InterPro" id="IPR002477">
    <property type="entry name" value="Peptidoglycan-bd-like"/>
</dbReference>
<dbReference type="RefSeq" id="WP_132141302.1">
    <property type="nucleotide sequence ID" value="NZ_SMCS01000001.1"/>
</dbReference>
<proteinExistence type="predicted"/>
<evidence type="ECO:0000313" key="5">
    <source>
        <dbReference type="Proteomes" id="UP000295645"/>
    </source>
</evidence>
<feature type="compositionally biased region" description="Low complexity" evidence="1">
    <location>
        <begin position="376"/>
        <end position="392"/>
    </location>
</feature>
<evidence type="ECO:0000259" key="2">
    <source>
        <dbReference type="Pfam" id="PF01471"/>
    </source>
</evidence>
<dbReference type="InterPro" id="IPR036366">
    <property type="entry name" value="PGBDSf"/>
</dbReference>
<organism evidence="4 5">
    <name type="scientific">Luteibacter rhizovicinus</name>
    <dbReference type="NCBI Taxonomy" id="242606"/>
    <lineage>
        <taxon>Bacteria</taxon>
        <taxon>Pseudomonadati</taxon>
        <taxon>Pseudomonadota</taxon>
        <taxon>Gammaproteobacteria</taxon>
        <taxon>Lysobacterales</taxon>
        <taxon>Rhodanobacteraceae</taxon>
        <taxon>Luteibacter</taxon>
    </lineage>
</organism>
<dbReference type="Proteomes" id="UP000295645">
    <property type="component" value="Unassembled WGS sequence"/>
</dbReference>
<dbReference type="InterPro" id="IPR046519">
    <property type="entry name" value="X-Tfes_XVIPCD"/>
</dbReference>
<dbReference type="Pfam" id="PF01471">
    <property type="entry name" value="PG_binding_1"/>
    <property type="match status" value="1"/>
</dbReference>
<feature type="region of interest" description="Disordered" evidence="1">
    <location>
        <begin position="376"/>
        <end position="407"/>
    </location>
</feature>
<evidence type="ECO:0000313" key="4">
    <source>
        <dbReference type="EMBL" id="TCV97220.1"/>
    </source>
</evidence>
<accession>A0A4R3YX75</accession>
<dbReference type="Pfam" id="PF20410">
    <property type="entry name" value="X-Tfes_XVIPCD"/>
    <property type="match status" value="1"/>
</dbReference>
<feature type="domain" description="Peptidoglycan binding-like" evidence="2">
    <location>
        <begin position="222"/>
        <end position="266"/>
    </location>
</feature>
<dbReference type="InterPro" id="IPR036365">
    <property type="entry name" value="PGBD-like_sf"/>
</dbReference>
<comment type="caution">
    <text evidence="4">The sequence shown here is derived from an EMBL/GenBank/DDBJ whole genome shotgun (WGS) entry which is preliminary data.</text>
</comment>
<sequence length="407" mass="44367">MDDVLSDKKITRLVKAEGKTRIYEMDDGSHLQATNGTVAWRNNNPGNLKFEHANSADTTIHSSRSRERALEEAQSRYQGIVDLDQWGNAVFESHEAGRNAQLKLLVDGMGGKTVAEMVKSYSTADYSGSAHHDAQLRTIYAEGDRQGVNLRDIVIKNMSDEEKSALADGVSQAEGWKKGDIAPISSQLAEQHAAQDATHQQTDQQSVHVTIADNVLKQGAHGAAVHELQNRLSELGHKDANGHHLAADGIAGPTTLNALHEMQQQRDATVAAPRLDHPTHPDYPLFQQARDGVHRLDAEHCRAPNQHSDNLAGALTVAARGAGMHRVDHVLLSDDASKTFAVQGDMQSPFKQYADVGTVQGMDTPLVQSSAIWNQQTQAPAQTQQQHQFHAQSPGLMPEQQASGMQR</sequence>
<evidence type="ECO:0000259" key="3">
    <source>
        <dbReference type="Pfam" id="PF20410"/>
    </source>
</evidence>
<gene>
    <name evidence="4" type="ORF">EC912_101215</name>
</gene>
<dbReference type="AlphaFoldDB" id="A0A4R3YX75"/>
<feature type="domain" description="X-Tfes XVIPCD" evidence="3">
    <location>
        <begin position="276"/>
        <end position="375"/>
    </location>
</feature>
<dbReference type="OrthoDB" id="5939551at2"/>